<evidence type="ECO:0000256" key="1">
    <source>
        <dbReference type="ARBA" id="ARBA00007452"/>
    </source>
</evidence>
<sequence length="326" mass="35521">MSRTYKATGINLKTQAFGEADRLVTILTREFGLIRAIAPGARKHKSSLGGRSGMFVVNELLIAQGRSLDKITQAETIKTYPGLGKDLAKLAASQYLAEIVLCQALSEQPQEELYELLNEHLGRLEAIPTTKVKNIFAHLAHAVFHLLANSGLTPQVQVCCLTQSPLTPDFSDPNPQVGFSVSSGGIISLQALERLRKEGERERGGQGDKGTRGQGGQGRQERQGGQGRQGEQFFSPIPPSLPSSSGYETIVHRQEIPVLSSRLNATELAMLQQLSQPEIMPIDAANDGWSSVEQILRLYAQYHLGRPIRSAALIDSYFAANYDATV</sequence>
<dbReference type="InterPro" id="IPR037278">
    <property type="entry name" value="ARFGAP/RecO"/>
</dbReference>
<dbReference type="EMBL" id="JACJTA010000001">
    <property type="protein sequence ID" value="MBD2603035.1"/>
    <property type="molecule type" value="Genomic_DNA"/>
</dbReference>
<evidence type="ECO:0000256" key="2">
    <source>
        <dbReference type="ARBA" id="ARBA00021310"/>
    </source>
</evidence>
<dbReference type="NCBIfam" id="TIGR00613">
    <property type="entry name" value="reco"/>
    <property type="match status" value="1"/>
</dbReference>
<proteinExistence type="inferred from homology"/>
<evidence type="ECO:0000256" key="6">
    <source>
        <dbReference type="ARBA" id="ARBA00033409"/>
    </source>
</evidence>
<evidence type="ECO:0000259" key="9">
    <source>
        <dbReference type="Pfam" id="PF11967"/>
    </source>
</evidence>
<comment type="function">
    <text evidence="7">Involved in DNA repair and RecF pathway recombination.</text>
</comment>
<protein>
    <recommendedName>
        <fullName evidence="2 7">DNA repair protein RecO</fullName>
    </recommendedName>
    <alternativeName>
        <fullName evidence="6 7">Recombination protein O</fullName>
    </alternativeName>
</protein>
<dbReference type="InterPro" id="IPR042242">
    <property type="entry name" value="RecO_C"/>
</dbReference>
<evidence type="ECO:0000256" key="5">
    <source>
        <dbReference type="ARBA" id="ARBA00023204"/>
    </source>
</evidence>
<reference evidence="10 11" key="1">
    <citation type="journal article" date="2020" name="ISME J.">
        <title>Comparative genomics reveals insights into cyanobacterial evolution and habitat adaptation.</title>
        <authorList>
            <person name="Chen M.Y."/>
            <person name="Teng W.K."/>
            <person name="Zhao L."/>
            <person name="Hu C.X."/>
            <person name="Zhou Y.K."/>
            <person name="Han B.P."/>
            <person name="Song L.R."/>
            <person name="Shu W.S."/>
        </authorList>
    </citation>
    <scope>NUCLEOTIDE SEQUENCE [LARGE SCALE GENOMIC DNA]</scope>
    <source>
        <strain evidence="10 11">FACHB-248</strain>
    </source>
</reference>
<dbReference type="InterPro" id="IPR022572">
    <property type="entry name" value="DNA_rep/recomb_RecO_N"/>
</dbReference>
<feature type="region of interest" description="Disordered" evidence="8">
    <location>
        <begin position="197"/>
        <end position="246"/>
    </location>
</feature>
<keyword evidence="11" id="KW-1185">Reference proteome</keyword>
<dbReference type="Gene3D" id="1.20.1440.120">
    <property type="entry name" value="Recombination protein O, C-terminal domain"/>
    <property type="match status" value="1"/>
</dbReference>
<evidence type="ECO:0000256" key="3">
    <source>
        <dbReference type="ARBA" id="ARBA00022763"/>
    </source>
</evidence>
<dbReference type="HAMAP" id="MF_00201">
    <property type="entry name" value="RecO"/>
    <property type="match status" value="1"/>
</dbReference>
<evidence type="ECO:0000313" key="11">
    <source>
        <dbReference type="Proteomes" id="UP000660380"/>
    </source>
</evidence>
<dbReference type="Gene3D" id="2.40.50.140">
    <property type="entry name" value="Nucleic acid-binding proteins"/>
    <property type="match status" value="1"/>
</dbReference>
<accession>A0ABR8GIY5</accession>
<feature type="compositionally biased region" description="Basic and acidic residues" evidence="8">
    <location>
        <begin position="197"/>
        <end position="211"/>
    </location>
</feature>
<organism evidence="10 11">
    <name type="scientific">Scytonema hofmannii FACHB-248</name>
    <dbReference type="NCBI Taxonomy" id="1842502"/>
    <lineage>
        <taxon>Bacteria</taxon>
        <taxon>Bacillati</taxon>
        <taxon>Cyanobacteriota</taxon>
        <taxon>Cyanophyceae</taxon>
        <taxon>Nostocales</taxon>
        <taxon>Scytonemataceae</taxon>
        <taxon>Scytonema</taxon>
    </lineage>
</organism>
<comment type="similarity">
    <text evidence="1 7">Belongs to the RecO family.</text>
</comment>
<dbReference type="SUPFAM" id="SSF50249">
    <property type="entry name" value="Nucleic acid-binding proteins"/>
    <property type="match status" value="1"/>
</dbReference>
<feature type="domain" description="DNA replication/recombination mediator RecO N-terminal" evidence="9">
    <location>
        <begin position="1"/>
        <end position="80"/>
    </location>
</feature>
<evidence type="ECO:0000256" key="7">
    <source>
        <dbReference type="HAMAP-Rule" id="MF_00201"/>
    </source>
</evidence>
<dbReference type="SUPFAM" id="SSF57863">
    <property type="entry name" value="ArfGap/RecO-like zinc finger"/>
    <property type="match status" value="1"/>
</dbReference>
<gene>
    <name evidence="7 10" type="primary">recO</name>
    <name evidence="10" type="ORF">H6G81_00500</name>
</gene>
<feature type="compositionally biased region" description="Gly residues" evidence="8">
    <location>
        <begin position="212"/>
        <end position="228"/>
    </location>
</feature>
<dbReference type="PANTHER" id="PTHR33991">
    <property type="entry name" value="DNA REPAIR PROTEIN RECO"/>
    <property type="match status" value="1"/>
</dbReference>
<dbReference type="InterPro" id="IPR012340">
    <property type="entry name" value="NA-bd_OB-fold"/>
</dbReference>
<keyword evidence="5 7" id="KW-0234">DNA repair</keyword>
<keyword evidence="3 7" id="KW-0227">DNA damage</keyword>
<evidence type="ECO:0000313" key="10">
    <source>
        <dbReference type="EMBL" id="MBD2603035.1"/>
    </source>
</evidence>
<dbReference type="RefSeq" id="WP_029635446.1">
    <property type="nucleotide sequence ID" value="NZ_JACJTA010000001.1"/>
</dbReference>
<keyword evidence="4 7" id="KW-0233">DNA recombination</keyword>
<evidence type="ECO:0000256" key="8">
    <source>
        <dbReference type="SAM" id="MobiDB-lite"/>
    </source>
</evidence>
<dbReference type="Pfam" id="PF02565">
    <property type="entry name" value="RecO_C"/>
    <property type="match status" value="1"/>
</dbReference>
<dbReference type="Pfam" id="PF11967">
    <property type="entry name" value="RecO_N"/>
    <property type="match status" value="1"/>
</dbReference>
<dbReference type="PANTHER" id="PTHR33991:SF1">
    <property type="entry name" value="DNA REPAIR PROTEIN RECO"/>
    <property type="match status" value="1"/>
</dbReference>
<evidence type="ECO:0000256" key="4">
    <source>
        <dbReference type="ARBA" id="ARBA00023172"/>
    </source>
</evidence>
<dbReference type="Proteomes" id="UP000660380">
    <property type="component" value="Unassembled WGS sequence"/>
</dbReference>
<comment type="caution">
    <text evidence="10">The sequence shown here is derived from an EMBL/GenBank/DDBJ whole genome shotgun (WGS) entry which is preliminary data.</text>
</comment>
<name>A0ABR8GIY5_9CYAN</name>
<dbReference type="InterPro" id="IPR003717">
    <property type="entry name" value="RecO"/>
</dbReference>